<name>A0AAW5K332_BIFAD</name>
<evidence type="ECO:0000313" key="1">
    <source>
        <dbReference type="EMBL" id="MCQ4793551.1"/>
    </source>
</evidence>
<organism evidence="1 2">
    <name type="scientific">Bifidobacterium adolescentis</name>
    <dbReference type="NCBI Taxonomy" id="1680"/>
    <lineage>
        <taxon>Bacteria</taxon>
        <taxon>Bacillati</taxon>
        <taxon>Actinomycetota</taxon>
        <taxon>Actinomycetes</taxon>
        <taxon>Bifidobacteriales</taxon>
        <taxon>Bifidobacteriaceae</taxon>
        <taxon>Bifidobacterium</taxon>
    </lineage>
</organism>
<reference evidence="1" key="1">
    <citation type="submission" date="2022-06" db="EMBL/GenBank/DDBJ databases">
        <title>Isolation of gut microbiota from human fecal samples.</title>
        <authorList>
            <person name="Pamer E.G."/>
            <person name="Barat B."/>
            <person name="Waligurski E."/>
            <person name="Medina S."/>
            <person name="Paddock L."/>
            <person name="Mostad J."/>
        </authorList>
    </citation>
    <scope>NUCLEOTIDE SEQUENCE</scope>
    <source>
        <strain evidence="1">SL.1.01</strain>
    </source>
</reference>
<dbReference type="Proteomes" id="UP001206013">
    <property type="component" value="Unassembled WGS sequence"/>
</dbReference>
<sequence>MSQKVRIIKVRHAGASVYLGDDSCRNHCWTRNPERIMDWLCDGWRTRFNQHREHRTIRRYMEDMESHERMWVDVPLGGATAGEPFKDSEARIRCSWLACIPSAVLASPMRVENSERTGRPLQ</sequence>
<protein>
    <recommendedName>
        <fullName evidence="3">Transposase</fullName>
    </recommendedName>
</protein>
<comment type="caution">
    <text evidence="1">The sequence shown here is derived from an EMBL/GenBank/DDBJ whole genome shotgun (WGS) entry which is preliminary data.</text>
</comment>
<evidence type="ECO:0000313" key="2">
    <source>
        <dbReference type="Proteomes" id="UP001206013"/>
    </source>
</evidence>
<dbReference type="RefSeq" id="WP_256134574.1">
    <property type="nucleotide sequence ID" value="NZ_JANFYM010000010.1"/>
</dbReference>
<dbReference type="AlphaFoldDB" id="A0AAW5K332"/>
<proteinExistence type="predicted"/>
<dbReference type="EMBL" id="JANFYM010000010">
    <property type="protein sequence ID" value="MCQ4793551.1"/>
    <property type="molecule type" value="Genomic_DNA"/>
</dbReference>
<accession>A0AAW5K332</accession>
<gene>
    <name evidence="1" type="ORF">NE692_08775</name>
</gene>
<evidence type="ECO:0008006" key="3">
    <source>
        <dbReference type="Google" id="ProtNLM"/>
    </source>
</evidence>